<dbReference type="eggNOG" id="COG0654">
    <property type="taxonomic scope" value="Bacteria"/>
</dbReference>
<keyword evidence="4" id="KW-0285">Flavoprotein</keyword>
<evidence type="ECO:0000256" key="7">
    <source>
        <dbReference type="ARBA" id="ARBA00023033"/>
    </source>
</evidence>
<evidence type="ECO:0000259" key="8">
    <source>
        <dbReference type="Pfam" id="PF01494"/>
    </source>
</evidence>
<keyword evidence="6" id="KW-0560">Oxidoreductase</keyword>
<dbReference type="PANTHER" id="PTHR43876:SF8">
    <property type="entry name" value="2-OCTAPRENYL-6-METHOXYPHENOL HYDROXYLASE"/>
    <property type="match status" value="1"/>
</dbReference>
<evidence type="ECO:0000256" key="4">
    <source>
        <dbReference type="ARBA" id="ARBA00022630"/>
    </source>
</evidence>
<dbReference type="Proteomes" id="UP000054600">
    <property type="component" value="Unassembled WGS sequence"/>
</dbReference>
<keyword evidence="7" id="KW-0503">Monooxygenase</keyword>
<name>A0A0W0YML1_9GAMM</name>
<dbReference type="RefSeq" id="WP_018577877.1">
    <property type="nucleotide sequence ID" value="NZ_KB892415.1"/>
</dbReference>
<dbReference type="STRING" id="1122169.Lsha_2303"/>
<sequence length="400" mass="43654">MADRQVDVLIVGGGLTGAALMLALQGLGYSALLVESRAFSDKVNPDFDARSLALSPASQRILSSIGVWDILKQYAMGIHRIHVSDQYRFGASRLQGDEQNPLGYVVEMHYISMALHQVLNSNQVLAPATLNSLNLNNNTATIMMADGEIKVTAQLIVAADGTDSAVRKFCDLSATTKEYNQHAIVTNIGLSKPHEHQAYERFTAHGPLALLPLPEKRMSLVWAMTPEKARQAMSLDDAAFLKELQQAFGYRLGRFAKTGKRVSFPLRQVLMQRQAQWPVVFVGNAAHTLHPVAGQGFNLGLRDVATLAQCIAKQGLNAAMLDDYLQLRNHDQQIITRFTDGLVQLFSSRIPGVGLARDLGLIVLDNCAPLKNLLARYARGFGGVIPDLVCDIALNSGEVK</sequence>
<gene>
    <name evidence="9" type="primary">ubiH_1</name>
    <name evidence="9" type="ORF">Lsha_2303</name>
</gene>
<dbReference type="Gene3D" id="3.50.50.60">
    <property type="entry name" value="FAD/NAD(P)-binding domain"/>
    <property type="match status" value="2"/>
</dbReference>
<dbReference type="NCBIfam" id="TIGR01988">
    <property type="entry name" value="Ubi-OHases"/>
    <property type="match status" value="1"/>
</dbReference>
<comment type="pathway">
    <text evidence="2">Cofactor biosynthesis; ubiquinone biosynthesis.</text>
</comment>
<dbReference type="PRINTS" id="PR00420">
    <property type="entry name" value="RNGMNOXGNASE"/>
</dbReference>
<dbReference type="GO" id="GO:0006744">
    <property type="term" value="P:ubiquinone biosynthetic process"/>
    <property type="evidence" value="ECO:0007669"/>
    <property type="project" value="UniProtKB-UniPathway"/>
</dbReference>
<comment type="similarity">
    <text evidence="3">Belongs to the UbiH/COQ6 family.</text>
</comment>
<dbReference type="GO" id="GO:0008681">
    <property type="term" value="F:2-octaprenyl-6-methoxyphenol hydroxylase activity"/>
    <property type="evidence" value="ECO:0007669"/>
    <property type="project" value="InterPro"/>
</dbReference>
<dbReference type="PROSITE" id="PS01304">
    <property type="entry name" value="UBIH"/>
    <property type="match status" value="1"/>
</dbReference>
<proteinExistence type="inferred from homology"/>
<accession>A0A0W0YML1</accession>
<dbReference type="InterPro" id="IPR036188">
    <property type="entry name" value="FAD/NAD-bd_sf"/>
</dbReference>
<dbReference type="InterPro" id="IPR011295">
    <property type="entry name" value="UbiH"/>
</dbReference>
<feature type="domain" description="FAD-binding" evidence="8">
    <location>
        <begin position="6"/>
        <end position="328"/>
    </location>
</feature>
<dbReference type="PATRIC" id="fig|1122169.6.peg.2650"/>
<keyword evidence="5" id="KW-0274">FAD</keyword>
<dbReference type="AlphaFoldDB" id="A0A0W0YML1"/>
<organism evidence="9 10">
    <name type="scientific">Legionella shakespearei DSM 23087</name>
    <dbReference type="NCBI Taxonomy" id="1122169"/>
    <lineage>
        <taxon>Bacteria</taxon>
        <taxon>Pseudomonadati</taxon>
        <taxon>Pseudomonadota</taxon>
        <taxon>Gammaproteobacteria</taxon>
        <taxon>Legionellales</taxon>
        <taxon>Legionellaceae</taxon>
        <taxon>Legionella</taxon>
    </lineage>
</organism>
<dbReference type="GO" id="GO:0071949">
    <property type="term" value="F:FAD binding"/>
    <property type="evidence" value="ECO:0007669"/>
    <property type="project" value="InterPro"/>
</dbReference>
<evidence type="ECO:0000256" key="3">
    <source>
        <dbReference type="ARBA" id="ARBA00005349"/>
    </source>
</evidence>
<dbReference type="InterPro" id="IPR010971">
    <property type="entry name" value="UbiH/COQ6"/>
</dbReference>
<evidence type="ECO:0000256" key="1">
    <source>
        <dbReference type="ARBA" id="ARBA00001974"/>
    </source>
</evidence>
<dbReference type="InterPro" id="IPR018168">
    <property type="entry name" value="Ubi_Hdrlase_CS"/>
</dbReference>
<dbReference type="InterPro" id="IPR002938">
    <property type="entry name" value="FAD-bd"/>
</dbReference>
<evidence type="ECO:0000256" key="2">
    <source>
        <dbReference type="ARBA" id="ARBA00004749"/>
    </source>
</evidence>
<reference evidence="9 10" key="1">
    <citation type="submission" date="2015-11" db="EMBL/GenBank/DDBJ databases">
        <title>Genomic analysis of 38 Legionella species identifies large and diverse effector repertoires.</title>
        <authorList>
            <person name="Burstein D."/>
            <person name="Amaro F."/>
            <person name="Zusman T."/>
            <person name="Lifshitz Z."/>
            <person name="Cohen O."/>
            <person name="Gilbert J.A."/>
            <person name="Pupko T."/>
            <person name="Shuman H.A."/>
            <person name="Segal G."/>
        </authorList>
    </citation>
    <scope>NUCLEOTIDE SEQUENCE [LARGE SCALE GENOMIC DNA]</scope>
    <source>
        <strain evidence="9 10">ATCC 49655</strain>
    </source>
</reference>
<dbReference type="EMBL" id="LNYW01000065">
    <property type="protein sequence ID" value="KTD57750.1"/>
    <property type="molecule type" value="Genomic_DNA"/>
</dbReference>
<dbReference type="NCBIfam" id="NF004356">
    <property type="entry name" value="PRK05732.1"/>
    <property type="match status" value="1"/>
</dbReference>
<evidence type="ECO:0000313" key="9">
    <source>
        <dbReference type="EMBL" id="KTD57750.1"/>
    </source>
</evidence>
<evidence type="ECO:0000256" key="6">
    <source>
        <dbReference type="ARBA" id="ARBA00023002"/>
    </source>
</evidence>
<evidence type="ECO:0000313" key="10">
    <source>
        <dbReference type="Proteomes" id="UP000054600"/>
    </source>
</evidence>
<comment type="cofactor">
    <cofactor evidence="1">
        <name>FAD</name>
        <dbReference type="ChEBI" id="CHEBI:57692"/>
    </cofactor>
</comment>
<dbReference type="InterPro" id="IPR051205">
    <property type="entry name" value="UbiH/COQ6_monooxygenase"/>
</dbReference>
<protein>
    <submittedName>
        <fullName evidence="9">2-octaprenyl-6-methoxyphenol hydroxylase</fullName>
    </submittedName>
</protein>
<dbReference type="SUPFAM" id="SSF51905">
    <property type="entry name" value="FAD/NAD(P)-binding domain"/>
    <property type="match status" value="1"/>
</dbReference>
<dbReference type="NCBIfam" id="TIGR01984">
    <property type="entry name" value="UbiH"/>
    <property type="match status" value="1"/>
</dbReference>
<comment type="caution">
    <text evidence="9">The sequence shown here is derived from an EMBL/GenBank/DDBJ whole genome shotgun (WGS) entry which is preliminary data.</text>
</comment>
<dbReference type="OrthoDB" id="9769565at2"/>
<dbReference type="PANTHER" id="PTHR43876">
    <property type="entry name" value="UBIQUINONE BIOSYNTHESIS MONOOXYGENASE COQ6, MITOCHONDRIAL"/>
    <property type="match status" value="1"/>
</dbReference>
<evidence type="ECO:0000256" key="5">
    <source>
        <dbReference type="ARBA" id="ARBA00022827"/>
    </source>
</evidence>
<dbReference type="UniPathway" id="UPA00232"/>
<dbReference type="Pfam" id="PF01494">
    <property type="entry name" value="FAD_binding_3"/>
    <property type="match status" value="1"/>
</dbReference>
<keyword evidence="10" id="KW-1185">Reference proteome</keyword>